<feature type="domain" description="ABC transporter" evidence="5">
    <location>
        <begin position="9"/>
        <end position="232"/>
    </location>
</feature>
<dbReference type="PANTHER" id="PTHR43335">
    <property type="entry name" value="ABC TRANSPORTER, ATP-BINDING PROTEIN"/>
    <property type="match status" value="1"/>
</dbReference>
<dbReference type="InterPro" id="IPR003439">
    <property type="entry name" value="ABC_transporter-like_ATP-bd"/>
</dbReference>
<keyword evidence="7" id="KW-1185">Reference proteome</keyword>
<dbReference type="InterPro" id="IPR027417">
    <property type="entry name" value="P-loop_NTPase"/>
</dbReference>
<comment type="caution">
    <text evidence="6">The sequence shown here is derived from an EMBL/GenBank/DDBJ whole genome shotgun (WGS) entry which is preliminary data.</text>
</comment>
<comment type="similarity">
    <text evidence="1">Belongs to the ABC transporter superfamily.</text>
</comment>
<evidence type="ECO:0000256" key="4">
    <source>
        <dbReference type="ARBA" id="ARBA00022840"/>
    </source>
</evidence>
<evidence type="ECO:0000313" key="6">
    <source>
        <dbReference type="EMBL" id="MFD2727930.1"/>
    </source>
</evidence>
<dbReference type="PROSITE" id="PS50893">
    <property type="entry name" value="ABC_TRANSPORTER_2"/>
    <property type="match status" value="1"/>
</dbReference>
<evidence type="ECO:0000313" key="7">
    <source>
        <dbReference type="Proteomes" id="UP001597427"/>
    </source>
</evidence>
<accession>A0ABW5TFC7</accession>
<dbReference type="EMBL" id="JBHUMO010000002">
    <property type="protein sequence ID" value="MFD2727930.1"/>
    <property type="molecule type" value="Genomic_DNA"/>
</dbReference>
<protein>
    <submittedName>
        <fullName evidence="6">Lantibiotic protection ABC transporter ATP-binding protein</fullName>
    </submittedName>
</protein>
<dbReference type="Proteomes" id="UP001597427">
    <property type="component" value="Unassembled WGS sequence"/>
</dbReference>
<dbReference type="InterPro" id="IPR003593">
    <property type="entry name" value="AAA+_ATPase"/>
</dbReference>
<evidence type="ECO:0000259" key="5">
    <source>
        <dbReference type="PROSITE" id="PS50893"/>
    </source>
</evidence>
<name>A0ABW5TFC7_9ENTE</name>
<keyword evidence="3" id="KW-0547">Nucleotide-binding</keyword>
<dbReference type="Gene3D" id="3.40.50.300">
    <property type="entry name" value="P-loop containing nucleotide triphosphate hydrolases"/>
    <property type="match status" value="1"/>
</dbReference>
<evidence type="ECO:0000256" key="2">
    <source>
        <dbReference type="ARBA" id="ARBA00022448"/>
    </source>
</evidence>
<reference evidence="7" key="1">
    <citation type="journal article" date="2019" name="Int. J. Syst. Evol. Microbiol.">
        <title>The Global Catalogue of Microorganisms (GCM) 10K type strain sequencing project: providing services to taxonomists for standard genome sequencing and annotation.</title>
        <authorList>
            <consortium name="The Broad Institute Genomics Platform"/>
            <consortium name="The Broad Institute Genome Sequencing Center for Infectious Disease"/>
            <person name="Wu L."/>
            <person name="Ma J."/>
        </authorList>
    </citation>
    <scope>NUCLEOTIDE SEQUENCE [LARGE SCALE GENOMIC DNA]</scope>
    <source>
        <strain evidence="7">TISTR 932</strain>
    </source>
</reference>
<organism evidence="6 7">
    <name type="scientific">Enterococcus camelliae</name>
    <dbReference type="NCBI Taxonomy" id="453959"/>
    <lineage>
        <taxon>Bacteria</taxon>
        <taxon>Bacillati</taxon>
        <taxon>Bacillota</taxon>
        <taxon>Bacilli</taxon>
        <taxon>Lactobacillales</taxon>
        <taxon>Enterococcaceae</taxon>
        <taxon>Enterococcus</taxon>
    </lineage>
</organism>
<dbReference type="GO" id="GO:0005524">
    <property type="term" value="F:ATP binding"/>
    <property type="evidence" value="ECO:0007669"/>
    <property type="project" value="UniProtKB-KW"/>
</dbReference>
<evidence type="ECO:0000256" key="3">
    <source>
        <dbReference type="ARBA" id="ARBA00022741"/>
    </source>
</evidence>
<dbReference type="InterPro" id="IPR022501">
    <property type="entry name" value="ABC_Gallidermin_ATP-bd"/>
</dbReference>
<evidence type="ECO:0000256" key="1">
    <source>
        <dbReference type="ARBA" id="ARBA00005417"/>
    </source>
</evidence>
<keyword evidence="4 6" id="KW-0067">ATP-binding</keyword>
<dbReference type="PANTHER" id="PTHR43335:SF4">
    <property type="entry name" value="ABC TRANSPORTER, ATP-BINDING PROTEIN"/>
    <property type="match status" value="1"/>
</dbReference>
<dbReference type="NCBIfam" id="TIGR03740">
    <property type="entry name" value="galliderm_ABC"/>
    <property type="match status" value="1"/>
</dbReference>
<dbReference type="Pfam" id="PF00005">
    <property type="entry name" value="ABC_tran"/>
    <property type="match status" value="1"/>
</dbReference>
<gene>
    <name evidence="6" type="ORF">ACFSR0_00540</name>
</gene>
<dbReference type="SMART" id="SM00382">
    <property type="entry name" value="AAA"/>
    <property type="match status" value="1"/>
</dbReference>
<dbReference type="SUPFAM" id="SSF52540">
    <property type="entry name" value="P-loop containing nucleoside triphosphate hydrolases"/>
    <property type="match status" value="1"/>
</dbReference>
<sequence length="240" mass="26412">MIKEKKVCLTTQKLTKKYGENTVVQDIHLTIPENKVYGLLGPNGAGKSTTLKMMTGIAKPTAGEIYFQGHRWQRSDLNEIGALIESPPLYGNLTAYENLLVRTTALGLPTERIAEVLVIVDLNQTGKKKARHFSMGMKQRLGIALALLNRPKLLILDEPTNGLDPLGIQSLRKLIRSLPAQGITVVFSSHILSEVEQTVDEIGILVNGHLGYEGALPASTESLEKLFLKIVKEYAKEEEA</sequence>
<dbReference type="CDD" id="cd03268">
    <property type="entry name" value="ABC_BcrA_bacitracin_resist"/>
    <property type="match status" value="1"/>
</dbReference>
<keyword evidence="2" id="KW-0813">Transport</keyword>
<dbReference type="RefSeq" id="WP_379978844.1">
    <property type="nucleotide sequence ID" value="NZ_JBHUMO010000002.1"/>
</dbReference>
<proteinExistence type="inferred from homology"/>